<name>A0A183SQA6_SCHSO</name>
<reference evidence="4" key="1">
    <citation type="submission" date="2016-06" db="UniProtKB">
        <authorList>
            <consortium name="WormBaseParasite"/>
        </authorList>
    </citation>
    <scope>IDENTIFICATION</scope>
</reference>
<proteinExistence type="predicted"/>
<feature type="compositionally biased region" description="Basic and acidic residues" evidence="1">
    <location>
        <begin position="172"/>
        <end position="181"/>
    </location>
</feature>
<accession>A0A183SQA6</accession>
<gene>
    <name evidence="2" type="ORF">SSLN_LOCUS6404</name>
</gene>
<keyword evidence="3" id="KW-1185">Reference proteome</keyword>
<feature type="region of interest" description="Disordered" evidence="1">
    <location>
        <begin position="172"/>
        <end position="195"/>
    </location>
</feature>
<organism evidence="4">
    <name type="scientific">Schistocephalus solidus</name>
    <name type="common">Tapeworm</name>
    <dbReference type="NCBI Taxonomy" id="70667"/>
    <lineage>
        <taxon>Eukaryota</taxon>
        <taxon>Metazoa</taxon>
        <taxon>Spiralia</taxon>
        <taxon>Lophotrochozoa</taxon>
        <taxon>Platyhelminthes</taxon>
        <taxon>Cestoda</taxon>
        <taxon>Eucestoda</taxon>
        <taxon>Diphyllobothriidea</taxon>
        <taxon>Diphyllobothriidae</taxon>
        <taxon>Schistocephalus</taxon>
    </lineage>
</organism>
<sequence length="195" mass="22562">MHDIHRADGGVLRTDATKAVFFRCRHLVRRRLWERNDVWNVRQAEKIHGYVDRNEMKTFFKDIKAIYGDCIKGTAQQATVRYKQKSNKSVVLTHLLDPIFSTCQPATCDDLTRLMAELTTLFQDMWCQGQVPQIFKDATIVHLYKREGNRQLCDNHRGISLLNITGKTFTRIPDDLRRDDPSQSSEPSRRAGTAP</sequence>
<evidence type="ECO:0000313" key="4">
    <source>
        <dbReference type="WBParaSite" id="SSLN_0000660601-mRNA-1"/>
    </source>
</evidence>
<reference evidence="2 3" key="2">
    <citation type="submission" date="2018-11" db="EMBL/GenBank/DDBJ databases">
        <authorList>
            <consortium name="Pathogen Informatics"/>
        </authorList>
    </citation>
    <scope>NUCLEOTIDE SEQUENCE [LARGE SCALE GENOMIC DNA]</scope>
    <source>
        <strain evidence="2 3">NST_G2</strain>
    </source>
</reference>
<evidence type="ECO:0000313" key="2">
    <source>
        <dbReference type="EMBL" id="VDL92789.1"/>
    </source>
</evidence>
<dbReference type="EMBL" id="UYSU01033675">
    <property type="protein sequence ID" value="VDL92789.1"/>
    <property type="molecule type" value="Genomic_DNA"/>
</dbReference>
<dbReference type="OrthoDB" id="10070415at2759"/>
<evidence type="ECO:0000256" key="1">
    <source>
        <dbReference type="SAM" id="MobiDB-lite"/>
    </source>
</evidence>
<dbReference type="AlphaFoldDB" id="A0A183SQA6"/>
<evidence type="ECO:0000313" key="3">
    <source>
        <dbReference type="Proteomes" id="UP000275846"/>
    </source>
</evidence>
<protein>
    <submittedName>
        <fullName evidence="2 4">Uncharacterized protein</fullName>
    </submittedName>
</protein>
<dbReference type="WBParaSite" id="SSLN_0000660601-mRNA-1">
    <property type="protein sequence ID" value="SSLN_0000660601-mRNA-1"/>
    <property type="gene ID" value="SSLN_0000660601"/>
</dbReference>
<dbReference type="Proteomes" id="UP000275846">
    <property type="component" value="Unassembled WGS sequence"/>
</dbReference>